<dbReference type="PANTHER" id="PTHR43403">
    <property type="entry name" value="NAD-SPECIFIC GLUTAMATE DEHYDROGENASE"/>
    <property type="match status" value="1"/>
</dbReference>
<organism evidence="4 5">
    <name type="scientific">Marinobacterium zhoushanense</name>
    <dbReference type="NCBI Taxonomy" id="1679163"/>
    <lineage>
        <taxon>Bacteria</taxon>
        <taxon>Pseudomonadati</taxon>
        <taxon>Pseudomonadota</taxon>
        <taxon>Gammaproteobacteria</taxon>
        <taxon>Oceanospirillales</taxon>
        <taxon>Oceanospirillaceae</taxon>
        <taxon>Marinobacterium</taxon>
    </lineage>
</organism>
<dbReference type="Gene3D" id="3.40.50.720">
    <property type="entry name" value="NAD(P)-binding Rossmann-like Domain"/>
    <property type="match status" value="1"/>
</dbReference>
<dbReference type="Pfam" id="PF05088">
    <property type="entry name" value="Bac_GDH_CD"/>
    <property type="match status" value="1"/>
</dbReference>
<dbReference type="InterPro" id="IPR036291">
    <property type="entry name" value="NAD(P)-bd_dom_sf"/>
</dbReference>
<evidence type="ECO:0000313" key="4">
    <source>
        <dbReference type="EMBL" id="GGB94491.1"/>
    </source>
</evidence>
<dbReference type="InterPro" id="IPR048381">
    <property type="entry name" value="GDH_C"/>
</dbReference>
<evidence type="ECO:0000256" key="1">
    <source>
        <dbReference type="ARBA" id="ARBA00023002"/>
    </source>
</evidence>
<evidence type="ECO:0000313" key="5">
    <source>
        <dbReference type="Proteomes" id="UP000629025"/>
    </source>
</evidence>
<sequence length="1007" mass="113292">MIENLGVEVFTSSSKKEAGWRVDLRVRPLSSALLISEEMRARFIDTLLAVSHGYVDNDGFNRLVTLGDFDLRGCVLLRALAHYLTQINLPFSKSYMETTLCRHPMIAQAIVNLFHVKFDPDRERDSEQLKAARTAVLLLIDDVASLDEDRILRAYIEVIEAMVRTNFFLDQIWTEADHCLAFKLLPGHISAMPKPVPTFEIFVFSTLLEGVHLRGGKVARGGLRWSERMEDYRTEILGLVKAQMVKNAVIVPTGAKGGFVVRRLSPEAGPELRIEQVRRAYSSYIRALLDLTDNRDETGVLPPPRVVRHDEDDAYLVVAADKGTATFSDTANAIARERDFWLGDAFASGGSQGYDHKRMGITARGAWESTKRLFKELGQDTQCTPFRVVGIGDMSGDVFGNGMLLSRHIRLVAAFNHQHIFLDPNPDPVASCQERQRLFRLPRSSWLDYCPSAISEGGGVFSRNAKRIPLSPQVRQALGIEGLPDSLDPNSLIRAILCAEVDLLWNGGIGTYVRASHERDSEVGDRTNDPLRVTAAELRTKAVVEGGNLGLTQAARVEFARRGGLISTDAVDNSAGVDCSDHEVNIKILLDQLVREGRIDPEQRDRLLNEMTDEVAELVLRNNYQQSKMLSQSNRTAPEFITQHAQLIQLLEREGRLDRQLEQLPDDAEIESRIANRQGLTRPEIAVLLAYTKSLVFEKLVETDIIDDPHIASELYNYFPSRLRQEYADAIAEHPLRREILAAQLTNQVMNRMGATFSLRLLEESGVNCARWIRSYTVAREALGIPALIKSIESLGLSVSNDVQMDLHLRIHHPLLRATHWVLENADWNQSTQSLIALYSDAAAHTRIELARFQLLTSQDSTPLEAEIDALEYLYYAFDIAELAQKTWLSQCFIAAEYLSLNLRLELFWLRREIEQLPAYDRWHRKAKQAVVDLIDRSIKHHLYGLICSAHPNAVDESDGPVARAISLFQEQIADIRSQPSRHLTMLVYLAQRLNTLSLSDCGAKAS</sequence>
<dbReference type="SUPFAM" id="SSF51735">
    <property type="entry name" value="NAD(P)-binding Rossmann-fold domains"/>
    <property type="match status" value="1"/>
</dbReference>
<dbReference type="InterPro" id="IPR028971">
    <property type="entry name" value="NAD-GDH_cat"/>
</dbReference>
<dbReference type="Pfam" id="PF21078">
    <property type="entry name" value="GDH_HM3"/>
    <property type="match status" value="1"/>
</dbReference>
<evidence type="ECO:0008006" key="6">
    <source>
        <dbReference type="Google" id="ProtNLM"/>
    </source>
</evidence>
<dbReference type="Pfam" id="PF21074">
    <property type="entry name" value="GDH_C"/>
    <property type="match status" value="1"/>
</dbReference>
<dbReference type="InterPro" id="IPR007780">
    <property type="entry name" value="NAD_Glu_DH_bac"/>
</dbReference>
<keyword evidence="1" id="KW-0560">Oxidoreductase</keyword>
<name>A0ABQ1KBA2_9GAMM</name>
<accession>A0ABQ1KBA2</accession>
<comment type="caution">
    <text evidence="4">The sequence shown here is derived from an EMBL/GenBank/DDBJ whole genome shotgun (WGS) entry which is preliminary data.</text>
</comment>
<feature type="domain" description="NAD-specific glutamate dehydrogenase C-terminal" evidence="3">
    <location>
        <begin position="678"/>
        <end position="993"/>
    </location>
</feature>
<protein>
    <recommendedName>
        <fullName evidence="6">Glutamate dehydrogenase</fullName>
    </recommendedName>
</protein>
<dbReference type="Proteomes" id="UP000629025">
    <property type="component" value="Unassembled WGS sequence"/>
</dbReference>
<dbReference type="PANTHER" id="PTHR43403:SF1">
    <property type="entry name" value="NAD-SPECIFIC GLUTAMATE DEHYDROGENASE"/>
    <property type="match status" value="1"/>
</dbReference>
<reference evidence="5" key="1">
    <citation type="journal article" date="2019" name="Int. J. Syst. Evol. Microbiol.">
        <title>The Global Catalogue of Microorganisms (GCM) 10K type strain sequencing project: providing services to taxonomists for standard genome sequencing and annotation.</title>
        <authorList>
            <consortium name="The Broad Institute Genomics Platform"/>
            <consortium name="The Broad Institute Genome Sequencing Center for Infectious Disease"/>
            <person name="Wu L."/>
            <person name="Ma J."/>
        </authorList>
    </citation>
    <scope>NUCLEOTIDE SEQUENCE [LARGE SCALE GENOMIC DNA]</scope>
    <source>
        <strain evidence="5">CGMCC 1.15341</strain>
    </source>
</reference>
<dbReference type="InterPro" id="IPR046346">
    <property type="entry name" value="Aminoacid_DH-like_N_sf"/>
</dbReference>
<dbReference type="EMBL" id="BMIJ01000004">
    <property type="protein sequence ID" value="GGB94491.1"/>
    <property type="molecule type" value="Genomic_DNA"/>
</dbReference>
<dbReference type="InterPro" id="IPR049056">
    <property type="entry name" value="NAD_Glu_DH_HM3"/>
</dbReference>
<dbReference type="SUPFAM" id="SSF53223">
    <property type="entry name" value="Aminoacid dehydrogenase-like, N-terminal domain"/>
    <property type="match status" value="1"/>
</dbReference>
<proteinExistence type="predicted"/>
<gene>
    <name evidence="4" type="ORF">GCM10011352_20690</name>
</gene>
<feature type="domain" description="NAD-glutamate dehydrogenase catalytic" evidence="2">
    <location>
        <begin position="139"/>
        <end position="632"/>
    </location>
</feature>
<evidence type="ECO:0000259" key="3">
    <source>
        <dbReference type="Pfam" id="PF21074"/>
    </source>
</evidence>
<keyword evidence="5" id="KW-1185">Reference proteome</keyword>
<evidence type="ECO:0000259" key="2">
    <source>
        <dbReference type="Pfam" id="PF05088"/>
    </source>
</evidence>